<accession>A0A7J0G6R1</accession>
<dbReference type="PANTHER" id="PTHR31896:SF76">
    <property type="entry name" value="BAHD ACYLTRANSFERASE DCR"/>
    <property type="match status" value="1"/>
</dbReference>
<dbReference type="PANTHER" id="PTHR31896">
    <property type="entry name" value="FAMILY REGULATORY PROTEIN, PUTATIVE (AFU_ORTHOLOGUE AFUA_3G14730)-RELATED"/>
    <property type="match status" value="1"/>
</dbReference>
<dbReference type="OrthoDB" id="1862401at2759"/>
<dbReference type="GO" id="GO:0016740">
    <property type="term" value="F:transferase activity"/>
    <property type="evidence" value="ECO:0007669"/>
    <property type="project" value="UniProtKB-KW"/>
</dbReference>
<feature type="transmembrane region" description="Helical" evidence="8">
    <location>
        <begin position="58"/>
        <end position="82"/>
    </location>
</feature>
<dbReference type="Proteomes" id="UP000585474">
    <property type="component" value="Unassembled WGS sequence"/>
</dbReference>
<keyword evidence="10" id="KW-1185">Reference proteome</keyword>
<protein>
    <submittedName>
        <fullName evidence="9">HXXXD-type acyl-transferase family protein</fullName>
    </submittedName>
</protein>
<dbReference type="InterPro" id="IPR051283">
    <property type="entry name" value="Sec_Metabolite_Acyltrans"/>
</dbReference>
<evidence type="ECO:0000256" key="6">
    <source>
        <dbReference type="ARBA" id="ARBA00023136"/>
    </source>
</evidence>
<evidence type="ECO:0000256" key="5">
    <source>
        <dbReference type="ARBA" id="ARBA00022989"/>
    </source>
</evidence>
<dbReference type="Pfam" id="PF02458">
    <property type="entry name" value="Transferase"/>
    <property type="match status" value="1"/>
</dbReference>
<comment type="caution">
    <text evidence="9">The sequence shown here is derived from an EMBL/GenBank/DDBJ whole genome shotgun (WGS) entry which is preliminary data.</text>
</comment>
<keyword evidence="6 8" id="KW-0472">Membrane</keyword>
<proteinExistence type="inferred from homology"/>
<dbReference type="InterPro" id="IPR007749">
    <property type="entry name" value="DUF677"/>
</dbReference>
<comment type="similarity">
    <text evidence="2">Belongs to the UPF0496 family.</text>
</comment>
<feature type="coiled-coil region" evidence="7">
    <location>
        <begin position="127"/>
        <end position="179"/>
    </location>
</feature>
<evidence type="ECO:0000313" key="10">
    <source>
        <dbReference type="Proteomes" id="UP000585474"/>
    </source>
</evidence>
<dbReference type="Gene3D" id="3.30.559.10">
    <property type="entry name" value="Chloramphenicol acetyltransferase-like domain"/>
    <property type="match status" value="2"/>
</dbReference>
<evidence type="ECO:0000256" key="7">
    <source>
        <dbReference type="SAM" id="Coils"/>
    </source>
</evidence>
<evidence type="ECO:0000313" key="9">
    <source>
        <dbReference type="EMBL" id="GFZ06457.1"/>
    </source>
</evidence>
<evidence type="ECO:0000256" key="8">
    <source>
        <dbReference type="SAM" id="Phobius"/>
    </source>
</evidence>
<dbReference type="EMBL" id="BJWL01000018">
    <property type="protein sequence ID" value="GFZ06457.1"/>
    <property type="molecule type" value="Genomic_DNA"/>
</dbReference>
<keyword evidence="5 8" id="KW-1133">Transmembrane helix</keyword>
<gene>
    <name evidence="9" type="ORF">Acr_18g0006270</name>
</gene>
<sequence length="549" mass="60689">MGSTSADRLPSYRLFAEHLLDPDQPTAGCTGLLKRLESSRDKARAKLQRISKIQRGSAVFLVAFAASLTAIITTHALALLVASPALIVGSLELASSRKLVRFSAQLNAAAKGTYILNRDLDTISRLVARVNDELEHMRAMVRFLLERGEERIQVSWEVARQLKKTNSSFSQQLDELEEHFLLLQPKVANLQGGDSDFDERVKKLEEGLGVVLEEFYQLAGKLGKDEEGCFRVEYDDDMDGVEVAVAAAEEIGIADLIMEEGTEMLKELVPYNGVLNFEGLHRPLLAVQLTKLRDGLAMGLAFNHAILDGSATWHFINSWTEICTGAQNISAQPFLDRCKARNTRVKLELPPPSDVPIYTNGDCPAPAPPLRVRIFKFSESDIDQIKSKTNSTQSDGLKTFSTFQSLSTHVWRSVTRARALKPEDITVFTVFADCRKRVDPPMPDTYFGNLIQAIFTGTAAGLLAAHPPEFGAGIIQKAIEAHDAKANRRAETVSGRPARRYSSGRTPEFDGMVYLYQGKSGGRSIDVEISLEANAMERLEKDKDFLMEG</sequence>
<comment type="subcellular location">
    <subcellularLocation>
        <location evidence="1">Membrane</location>
    </subcellularLocation>
</comment>
<dbReference type="InterPro" id="IPR023213">
    <property type="entry name" value="CAT-like_dom_sf"/>
</dbReference>
<dbReference type="Pfam" id="PF05055">
    <property type="entry name" value="DUF677"/>
    <property type="match status" value="1"/>
</dbReference>
<dbReference type="GO" id="GO:0016020">
    <property type="term" value="C:membrane"/>
    <property type="evidence" value="ECO:0007669"/>
    <property type="project" value="UniProtKB-SubCell"/>
</dbReference>
<evidence type="ECO:0000256" key="4">
    <source>
        <dbReference type="ARBA" id="ARBA00022692"/>
    </source>
</evidence>
<keyword evidence="7" id="KW-0175">Coiled coil</keyword>
<name>A0A7J0G6R1_9ERIC</name>
<evidence type="ECO:0000256" key="1">
    <source>
        <dbReference type="ARBA" id="ARBA00004370"/>
    </source>
</evidence>
<organism evidence="9 10">
    <name type="scientific">Actinidia rufa</name>
    <dbReference type="NCBI Taxonomy" id="165716"/>
    <lineage>
        <taxon>Eukaryota</taxon>
        <taxon>Viridiplantae</taxon>
        <taxon>Streptophyta</taxon>
        <taxon>Embryophyta</taxon>
        <taxon>Tracheophyta</taxon>
        <taxon>Spermatophyta</taxon>
        <taxon>Magnoliopsida</taxon>
        <taxon>eudicotyledons</taxon>
        <taxon>Gunneridae</taxon>
        <taxon>Pentapetalae</taxon>
        <taxon>asterids</taxon>
        <taxon>Ericales</taxon>
        <taxon>Actinidiaceae</taxon>
        <taxon>Actinidia</taxon>
    </lineage>
</organism>
<reference evidence="9 10" key="1">
    <citation type="submission" date="2019-07" db="EMBL/GenBank/DDBJ databases">
        <title>De Novo Assembly of kiwifruit Actinidia rufa.</title>
        <authorList>
            <person name="Sugita-Konishi S."/>
            <person name="Sato K."/>
            <person name="Mori E."/>
            <person name="Abe Y."/>
            <person name="Kisaki G."/>
            <person name="Hamano K."/>
            <person name="Suezawa K."/>
            <person name="Otani M."/>
            <person name="Fukuda T."/>
            <person name="Manabe T."/>
            <person name="Gomi K."/>
            <person name="Tabuchi M."/>
            <person name="Akimitsu K."/>
            <person name="Kataoka I."/>
        </authorList>
    </citation>
    <scope>NUCLEOTIDE SEQUENCE [LARGE SCALE GENOMIC DNA]</scope>
    <source>
        <strain evidence="10">cv. Fuchu</strain>
    </source>
</reference>
<dbReference type="AlphaFoldDB" id="A0A7J0G6R1"/>
<evidence type="ECO:0000256" key="2">
    <source>
        <dbReference type="ARBA" id="ARBA00009074"/>
    </source>
</evidence>
<evidence type="ECO:0000256" key="3">
    <source>
        <dbReference type="ARBA" id="ARBA00022679"/>
    </source>
</evidence>
<keyword evidence="3 9" id="KW-0808">Transferase</keyword>
<keyword evidence="4 8" id="KW-0812">Transmembrane</keyword>